<organism evidence="1 2">
    <name type="scientific">Pseudofrankia asymbiotica</name>
    <dbReference type="NCBI Taxonomy" id="1834516"/>
    <lineage>
        <taxon>Bacteria</taxon>
        <taxon>Bacillati</taxon>
        <taxon>Actinomycetota</taxon>
        <taxon>Actinomycetes</taxon>
        <taxon>Frankiales</taxon>
        <taxon>Frankiaceae</taxon>
        <taxon>Pseudofrankia</taxon>
    </lineage>
</organism>
<protein>
    <submittedName>
        <fullName evidence="1">Uncharacterized protein</fullName>
    </submittedName>
</protein>
<proteinExistence type="predicted"/>
<evidence type="ECO:0000313" key="2">
    <source>
        <dbReference type="Proteomes" id="UP000188929"/>
    </source>
</evidence>
<dbReference type="Proteomes" id="UP000188929">
    <property type="component" value="Unassembled WGS sequence"/>
</dbReference>
<reference evidence="2" key="1">
    <citation type="submission" date="2016-10" db="EMBL/GenBank/DDBJ databases">
        <title>Frankia sp. NRRL B-16386 Genome sequencing.</title>
        <authorList>
            <person name="Ghodhbane-Gtari F."/>
            <person name="Swanson E."/>
            <person name="Gueddou A."/>
            <person name="Hezbri K."/>
            <person name="Ktari K."/>
            <person name="Nouioui I."/>
            <person name="Morris K."/>
            <person name="Simpson S."/>
            <person name="Abebe-Akele F."/>
            <person name="Thomas K."/>
            <person name="Gtari M."/>
            <person name="Tisa L.S."/>
        </authorList>
    </citation>
    <scope>NUCLEOTIDE SEQUENCE [LARGE SCALE GENOMIC DNA]</scope>
    <source>
        <strain evidence="2">NRRL B-16386</strain>
    </source>
</reference>
<sequence length="203" mass="22260">MLAERDARAAAEVERSWHGACELLSHLAAGRQLPPLTVWGLVLHPGEQAYLSFAAGYSRYYSGDGTYTHVDGLFLGSLPFMAAGYAFTAMGNNARRSAAAAEAAYRWREHQRTQVVLTSERVVCNANGRWLSFYFSGVTAFYPEPMNWSVVFEFGDAVPLRLVGESGAAIATYAAWALHGRDGLHEHPALEPLRAAVRNAARR</sequence>
<comment type="caution">
    <text evidence="1">The sequence shown here is derived from an EMBL/GenBank/DDBJ whole genome shotgun (WGS) entry which is preliminary data.</text>
</comment>
<evidence type="ECO:0000313" key="1">
    <source>
        <dbReference type="EMBL" id="ONH22410.1"/>
    </source>
</evidence>
<keyword evidence="2" id="KW-1185">Reference proteome</keyword>
<gene>
    <name evidence="1" type="ORF">BL253_35785</name>
</gene>
<dbReference type="AlphaFoldDB" id="A0A1V2I1Y5"/>
<accession>A0A1V2I1Y5</accession>
<name>A0A1V2I1Y5_9ACTN</name>
<dbReference type="EMBL" id="MOMC01000109">
    <property type="protein sequence ID" value="ONH22410.1"/>
    <property type="molecule type" value="Genomic_DNA"/>
</dbReference>